<dbReference type="OrthoDB" id="9773411at2"/>
<organism evidence="2 3">
    <name type="scientific">Calothrix parasitica NIES-267</name>
    <dbReference type="NCBI Taxonomy" id="1973488"/>
    <lineage>
        <taxon>Bacteria</taxon>
        <taxon>Bacillati</taxon>
        <taxon>Cyanobacteriota</taxon>
        <taxon>Cyanophyceae</taxon>
        <taxon>Nostocales</taxon>
        <taxon>Calotrichaceae</taxon>
        <taxon>Calothrix</taxon>
    </lineage>
</organism>
<keyword evidence="3" id="KW-1185">Reference proteome</keyword>
<dbReference type="InterPro" id="IPR047589">
    <property type="entry name" value="DUF11_rpt"/>
</dbReference>
<name>A0A1Z4LKM6_9CYAN</name>
<gene>
    <name evidence="2" type="ORF">NIES267_12430</name>
</gene>
<feature type="domain" description="DUF11" evidence="1">
    <location>
        <begin position="64"/>
        <end position="162"/>
    </location>
</feature>
<evidence type="ECO:0000313" key="2">
    <source>
        <dbReference type="EMBL" id="BAY81766.1"/>
    </source>
</evidence>
<dbReference type="SUPFAM" id="SSF117074">
    <property type="entry name" value="Hypothetical protein PA1324"/>
    <property type="match status" value="1"/>
</dbReference>
<dbReference type="Gene3D" id="2.60.40.10">
    <property type="entry name" value="Immunoglobulins"/>
    <property type="match status" value="1"/>
</dbReference>
<dbReference type="NCBIfam" id="TIGR01451">
    <property type="entry name" value="B_ant_repeat"/>
    <property type="match status" value="1"/>
</dbReference>
<dbReference type="InterPro" id="IPR013783">
    <property type="entry name" value="Ig-like_fold"/>
</dbReference>
<protein>
    <recommendedName>
        <fullName evidence="1">DUF11 domain-containing protein</fullName>
    </recommendedName>
</protein>
<accession>A0A1Z4LKM6</accession>
<sequence>MTFLISWLRRKSLFLTVSSLSVIAYGIIPTVAQTVINNTATGGADNLERVDSNEVTLSEVSQADLTLTKTGDRAAAEPGDTVIYRLLIENVGEVETPANVSFTDRLPLGLRLVPNSIKGSIGDTTVDFDTPDINASSRGTNFTATSNATLQPGQRMVVNYAVEVTPDSIRGDGRNLAQASAGGRPTDTATHRLRIRQGILSDCGTLIGRVFVDKNFDGEQQPNEPGVPNAVIYMDDGNRIVTDANGLYSLANVISGYRSAALDLTSLPGYSLAPNKYFIETNSPSRLVKLAPGSMVRVNFGVTPAFSEGKND</sequence>
<evidence type="ECO:0000313" key="3">
    <source>
        <dbReference type="Proteomes" id="UP000218418"/>
    </source>
</evidence>
<dbReference type="Pfam" id="PF01345">
    <property type="entry name" value="DUF11"/>
    <property type="match status" value="1"/>
</dbReference>
<dbReference type="AlphaFoldDB" id="A0A1Z4LKM6"/>
<proteinExistence type="predicted"/>
<dbReference type="Proteomes" id="UP000218418">
    <property type="component" value="Chromosome"/>
</dbReference>
<evidence type="ECO:0000259" key="1">
    <source>
        <dbReference type="Pfam" id="PF01345"/>
    </source>
</evidence>
<dbReference type="EMBL" id="AP018227">
    <property type="protein sequence ID" value="BAY81766.1"/>
    <property type="molecule type" value="Genomic_DNA"/>
</dbReference>
<dbReference type="InterPro" id="IPR001434">
    <property type="entry name" value="OmcB-like_DUF11"/>
</dbReference>
<dbReference type="Gene3D" id="2.60.40.740">
    <property type="match status" value="1"/>
</dbReference>
<reference evidence="2 3" key="1">
    <citation type="submission" date="2017-06" db="EMBL/GenBank/DDBJ databases">
        <title>Genome sequencing of cyanobaciteial culture collection at National Institute for Environmental Studies (NIES).</title>
        <authorList>
            <person name="Hirose Y."/>
            <person name="Shimura Y."/>
            <person name="Fujisawa T."/>
            <person name="Nakamura Y."/>
            <person name="Kawachi M."/>
        </authorList>
    </citation>
    <scope>NUCLEOTIDE SEQUENCE [LARGE SCALE GENOMIC DNA]</scope>
    <source>
        <strain evidence="2 3">NIES-267</strain>
    </source>
</reference>